<comment type="caution">
    <text evidence="6">The sequence shown here is derived from an EMBL/GenBank/DDBJ whole genome shotgun (WGS) entry which is preliminary data.</text>
</comment>
<feature type="transmembrane region" description="Helical" evidence="5">
    <location>
        <begin position="46"/>
        <end position="64"/>
    </location>
</feature>
<evidence type="ECO:0000313" key="7">
    <source>
        <dbReference type="Proteomes" id="UP000321440"/>
    </source>
</evidence>
<evidence type="ECO:0000313" key="6">
    <source>
        <dbReference type="EMBL" id="GEN45676.1"/>
    </source>
</evidence>
<dbReference type="HAMAP" id="MF_01536">
    <property type="entry name" value="UPF0344"/>
    <property type="match status" value="1"/>
</dbReference>
<reference evidence="6 7" key="1">
    <citation type="submission" date="2019-07" db="EMBL/GenBank/DDBJ databases">
        <title>Whole genome shotgun sequence of Alkalibacillus haloalkaliphilus NBRC 103110.</title>
        <authorList>
            <person name="Hosoyama A."/>
            <person name="Uohara A."/>
            <person name="Ohji S."/>
            <person name="Ichikawa N."/>
        </authorList>
    </citation>
    <scope>NUCLEOTIDE SEQUENCE [LARGE SCALE GENOMIC DNA]</scope>
    <source>
        <strain evidence="6 7">NBRC 103110</strain>
    </source>
</reference>
<evidence type="ECO:0000256" key="4">
    <source>
        <dbReference type="ARBA" id="ARBA00023136"/>
    </source>
</evidence>
<comment type="subcellular location">
    <subcellularLocation>
        <location evidence="5">Cell membrane</location>
        <topology evidence="5">Multi-pass membrane protein</topology>
    </subcellularLocation>
</comment>
<feature type="transmembrane region" description="Helical" evidence="5">
    <location>
        <begin position="6"/>
        <end position="26"/>
    </location>
</feature>
<sequence>MDHQQMALIHIFSWSAAIILFVIAYVMIKQNKQEKPIKILQMTLRLFYVLVIATGADLFFRFYFGVQSEYFAESIIKLIAGVWVIAAMEMTLAKAKKGKKEFAGWLQLAFALVIALALGFGRLPFGFLP</sequence>
<evidence type="ECO:0000256" key="1">
    <source>
        <dbReference type="ARBA" id="ARBA00022475"/>
    </source>
</evidence>
<organism evidence="6 7">
    <name type="scientific">Alkalibacillus haloalkaliphilus</name>
    <dbReference type="NCBI Taxonomy" id="94136"/>
    <lineage>
        <taxon>Bacteria</taxon>
        <taxon>Bacillati</taxon>
        <taxon>Bacillota</taxon>
        <taxon>Bacilli</taxon>
        <taxon>Bacillales</taxon>
        <taxon>Bacillaceae</taxon>
        <taxon>Alkalibacillus</taxon>
    </lineage>
</organism>
<name>A0A511W3K1_9BACI</name>
<feature type="transmembrane region" description="Helical" evidence="5">
    <location>
        <begin position="70"/>
        <end position="90"/>
    </location>
</feature>
<dbReference type="InterPro" id="IPR010899">
    <property type="entry name" value="UPF0344"/>
</dbReference>
<feature type="transmembrane region" description="Helical" evidence="5">
    <location>
        <begin position="102"/>
        <end position="123"/>
    </location>
</feature>
<dbReference type="Pfam" id="PF07457">
    <property type="entry name" value="DUF1516"/>
    <property type="match status" value="1"/>
</dbReference>
<comment type="similarity">
    <text evidence="5">Belongs to the UPF0344 family.</text>
</comment>
<keyword evidence="7" id="KW-1185">Reference proteome</keyword>
<keyword evidence="4 5" id="KW-0472">Membrane</keyword>
<evidence type="ECO:0000256" key="5">
    <source>
        <dbReference type="HAMAP-Rule" id="MF_01536"/>
    </source>
</evidence>
<evidence type="ECO:0000256" key="2">
    <source>
        <dbReference type="ARBA" id="ARBA00022692"/>
    </source>
</evidence>
<dbReference type="GO" id="GO:0005886">
    <property type="term" value="C:plasma membrane"/>
    <property type="evidence" value="ECO:0007669"/>
    <property type="project" value="UniProtKB-SubCell"/>
</dbReference>
<dbReference type="Proteomes" id="UP000321440">
    <property type="component" value="Unassembled WGS sequence"/>
</dbReference>
<dbReference type="AlphaFoldDB" id="A0A511W3K1"/>
<protein>
    <recommendedName>
        <fullName evidence="5">UPF0344 protein AHA02nite_14520</fullName>
    </recommendedName>
</protein>
<gene>
    <name evidence="6" type="primary">yisL</name>
    <name evidence="6" type="ORF">AHA02nite_14520</name>
</gene>
<proteinExistence type="inferred from homology"/>
<dbReference type="RefSeq" id="WP_146815820.1">
    <property type="nucleotide sequence ID" value="NZ_BJYA01000009.1"/>
</dbReference>
<evidence type="ECO:0000256" key="3">
    <source>
        <dbReference type="ARBA" id="ARBA00022989"/>
    </source>
</evidence>
<keyword evidence="3 5" id="KW-1133">Transmembrane helix</keyword>
<keyword evidence="1 5" id="KW-1003">Cell membrane</keyword>
<keyword evidence="2 5" id="KW-0812">Transmembrane</keyword>
<dbReference type="EMBL" id="BJYA01000009">
    <property type="protein sequence ID" value="GEN45676.1"/>
    <property type="molecule type" value="Genomic_DNA"/>
</dbReference>
<dbReference type="OrthoDB" id="2365314at2"/>
<accession>A0A511W3K1</accession>